<name>A0AAD4MMI6_9BILA</name>
<accession>A0AAD4MMI6</accession>
<organism evidence="1 2">
    <name type="scientific">Ditylenchus destructor</name>
    <dbReference type="NCBI Taxonomy" id="166010"/>
    <lineage>
        <taxon>Eukaryota</taxon>
        <taxon>Metazoa</taxon>
        <taxon>Ecdysozoa</taxon>
        <taxon>Nematoda</taxon>
        <taxon>Chromadorea</taxon>
        <taxon>Rhabditida</taxon>
        <taxon>Tylenchina</taxon>
        <taxon>Tylenchomorpha</taxon>
        <taxon>Sphaerularioidea</taxon>
        <taxon>Anguinidae</taxon>
        <taxon>Anguininae</taxon>
        <taxon>Ditylenchus</taxon>
    </lineage>
</organism>
<dbReference type="AlphaFoldDB" id="A0AAD4MMI6"/>
<dbReference type="EMBL" id="JAKKPZ010000205">
    <property type="protein sequence ID" value="KAI1698774.1"/>
    <property type="molecule type" value="Genomic_DNA"/>
</dbReference>
<gene>
    <name evidence="1" type="ORF">DdX_17731</name>
</gene>
<dbReference type="Proteomes" id="UP001201812">
    <property type="component" value="Unassembled WGS sequence"/>
</dbReference>
<proteinExistence type="predicted"/>
<sequence length="131" mass="14950">MCAESYKNGQLHLDIRRYSLSRYYNNGVSANLLLGQQKVLLLFQTVLLLQGQQKKTNIVMNHYLSAVPQAPLIQPNNSMLCNPLAIQPMCPPTYLIPQSNYFSENNGVQSGRQNSLLSQEYNKPFQTRIFQ</sequence>
<keyword evidence="2" id="KW-1185">Reference proteome</keyword>
<evidence type="ECO:0000313" key="2">
    <source>
        <dbReference type="Proteomes" id="UP001201812"/>
    </source>
</evidence>
<protein>
    <submittedName>
        <fullName evidence="1">Uncharacterized protein</fullName>
    </submittedName>
</protein>
<comment type="caution">
    <text evidence="1">The sequence shown here is derived from an EMBL/GenBank/DDBJ whole genome shotgun (WGS) entry which is preliminary data.</text>
</comment>
<evidence type="ECO:0000313" key="1">
    <source>
        <dbReference type="EMBL" id="KAI1698774.1"/>
    </source>
</evidence>
<reference evidence="1" key="1">
    <citation type="submission" date="2022-01" db="EMBL/GenBank/DDBJ databases">
        <title>Genome Sequence Resource for Two Populations of Ditylenchus destructor, the Migratory Endoparasitic Phytonematode.</title>
        <authorList>
            <person name="Zhang H."/>
            <person name="Lin R."/>
            <person name="Xie B."/>
        </authorList>
    </citation>
    <scope>NUCLEOTIDE SEQUENCE</scope>
    <source>
        <strain evidence="1">BazhouSP</strain>
    </source>
</reference>